<keyword evidence="2 6" id="KW-0547">Nucleotide-binding</keyword>
<evidence type="ECO:0000313" key="9">
    <source>
        <dbReference type="EMBL" id="OHB08278.1"/>
    </source>
</evidence>
<dbReference type="SMART" id="SM00889">
    <property type="entry name" value="EFG_IV"/>
    <property type="match status" value="1"/>
</dbReference>
<dbReference type="SUPFAM" id="SSF52540">
    <property type="entry name" value="P-loop containing nucleoside triphosphate hydrolases"/>
    <property type="match status" value="1"/>
</dbReference>
<dbReference type="SUPFAM" id="SSF50447">
    <property type="entry name" value="Translation proteins"/>
    <property type="match status" value="1"/>
</dbReference>
<dbReference type="Gene3D" id="3.30.70.240">
    <property type="match status" value="1"/>
</dbReference>
<dbReference type="InterPro" id="IPR005517">
    <property type="entry name" value="Transl_elong_EFG/EF2_IV"/>
</dbReference>
<dbReference type="PANTHER" id="PTHR43261:SF1">
    <property type="entry name" value="RIBOSOME-RELEASING FACTOR 2, MITOCHONDRIAL"/>
    <property type="match status" value="1"/>
</dbReference>
<dbReference type="SUPFAM" id="SSF54980">
    <property type="entry name" value="EF-G C-terminal domain-like"/>
    <property type="match status" value="2"/>
</dbReference>
<gene>
    <name evidence="6" type="primary">fusA</name>
    <name evidence="9" type="ORF">A3I86_00920</name>
</gene>
<dbReference type="InterPro" id="IPR009000">
    <property type="entry name" value="Transl_B-barrel_sf"/>
</dbReference>
<feature type="binding site" evidence="6">
    <location>
        <begin position="17"/>
        <end position="24"/>
    </location>
    <ligand>
        <name>GTP</name>
        <dbReference type="ChEBI" id="CHEBI:37565"/>
    </ligand>
</feature>
<reference evidence="9 10" key="1">
    <citation type="journal article" date="2016" name="Nat. Commun.">
        <title>Thousands of microbial genomes shed light on interconnected biogeochemical processes in an aquifer system.</title>
        <authorList>
            <person name="Anantharaman K."/>
            <person name="Brown C.T."/>
            <person name="Hug L.A."/>
            <person name="Sharon I."/>
            <person name="Castelle C.J."/>
            <person name="Probst A.J."/>
            <person name="Thomas B.C."/>
            <person name="Singh A."/>
            <person name="Wilkins M.J."/>
            <person name="Karaoz U."/>
            <person name="Brodie E.L."/>
            <person name="Williams K.H."/>
            <person name="Hubbard S.S."/>
            <person name="Banfield J.F."/>
        </authorList>
    </citation>
    <scope>NUCLEOTIDE SEQUENCE [LARGE SCALE GENOMIC DNA]</scope>
</reference>
<dbReference type="InterPro" id="IPR009022">
    <property type="entry name" value="EFG_III"/>
</dbReference>
<dbReference type="GO" id="GO:0003924">
    <property type="term" value="F:GTPase activity"/>
    <property type="evidence" value="ECO:0007669"/>
    <property type="project" value="InterPro"/>
</dbReference>
<dbReference type="GO" id="GO:0032790">
    <property type="term" value="P:ribosome disassembly"/>
    <property type="evidence" value="ECO:0007669"/>
    <property type="project" value="TreeGrafter"/>
</dbReference>
<accession>A0A1G2UFQ9</accession>
<keyword evidence="3 6" id="KW-0251">Elongation factor</keyword>
<evidence type="ECO:0000313" key="10">
    <source>
        <dbReference type="Proteomes" id="UP000177096"/>
    </source>
</evidence>
<dbReference type="InterPro" id="IPR005225">
    <property type="entry name" value="Small_GTP-bd"/>
</dbReference>
<evidence type="ECO:0000256" key="4">
    <source>
        <dbReference type="ARBA" id="ARBA00022917"/>
    </source>
</evidence>
<dbReference type="CDD" id="cd04088">
    <property type="entry name" value="EFG_mtEFG_II"/>
    <property type="match status" value="1"/>
</dbReference>
<dbReference type="Gene3D" id="3.30.70.870">
    <property type="entry name" value="Elongation Factor G (Translational Gtpase), domain 3"/>
    <property type="match status" value="1"/>
</dbReference>
<dbReference type="Pfam" id="PF00009">
    <property type="entry name" value="GTP_EFTU"/>
    <property type="match status" value="1"/>
</dbReference>
<feature type="binding site" evidence="6">
    <location>
        <begin position="155"/>
        <end position="158"/>
    </location>
    <ligand>
        <name>GTP</name>
        <dbReference type="ChEBI" id="CHEBI:37565"/>
    </ligand>
</feature>
<dbReference type="Gene3D" id="3.40.50.300">
    <property type="entry name" value="P-loop containing nucleotide triphosphate hydrolases"/>
    <property type="match status" value="1"/>
</dbReference>
<sequence length="726" mass="80835">MNRDYPLERVRNFGIIAHIDAGKTTTSERVLFYTGSQHDIGEVHEGDTTTDWMEQERERGITITAAAITCFWKPTYKGSTLSTDSQGRTLDPDKYRFNIIDTPGHIDFTVEVKRSLRVLDGAVVVFDGVAGVEPQSETNWRYAEEALVPRVCFINKLDRTGASFERSYKSILDRLSKKAVRMQIPIGEEGKHEGVVDLLKMKAYYFEGNMGNLVVEKEIPDNLRVDATKFRAELVEKIAESDDALINDYLEGKEISLETLKVALRKAVIANRIFPVYAGSALKNKGVQLVLDAVVDYLPSPLDIPAIKGIDPRTGEEIERHASDAEPFAALAFKLQSDPFVGQLTFFRVYSGTIESGTYLYNSTTGEKERLGRIVRLQANDREEVKKVFSGEIAAAVGLKNAKTSHTFSDEDNPIILDQITFPEPVISLRIEPKTKADQEKMGMALKRLSDEDPTFKIKSDQETGETVIMGMGELHLEIIVDRMKREFAVEANVGKPQVAYKETITGEAEVENKYIKQTGGKGQYGHVKIKIKPLPKYDPEEKVPKNAHREPGFEFVDAIKGGVIPQEFIPAVEKGIKEAMDRGIVAGYKMVDISCELNYGSYHDVDSSEIAYKIAASQAFQEAAKRSKPVLLEPIMKVEVVVPEKFMGDITGNLSGKRGQIESMEDRGELKVVRAKVPLSEMFGYVTSLRSMTEGRGSSTMEFDHYAIVPTSVAQGIIEARTGSK</sequence>
<dbReference type="NCBIfam" id="TIGR00484">
    <property type="entry name" value="EF-G"/>
    <property type="match status" value="1"/>
</dbReference>
<dbReference type="SMART" id="SM00838">
    <property type="entry name" value="EFG_C"/>
    <property type="match status" value="1"/>
</dbReference>
<dbReference type="HAMAP" id="MF_00054_B">
    <property type="entry name" value="EF_G_EF_2_B"/>
    <property type="match status" value="1"/>
</dbReference>
<dbReference type="PROSITE" id="PS51722">
    <property type="entry name" value="G_TR_2"/>
    <property type="match status" value="1"/>
</dbReference>
<dbReference type="Proteomes" id="UP000177096">
    <property type="component" value="Unassembled WGS sequence"/>
</dbReference>
<dbReference type="Gene3D" id="2.40.30.10">
    <property type="entry name" value="Translation factors"/>
    <property type="match status" value="1"/>
</dbReference>
<dbReference type="FunFam" id="2.40.30.10:FF:000006">
    <property type="entry name" value="Elongation factor G"/>
    <property type="match status" value="1"/>
</dbReference>
<dbReference type="CDD" id="cd01434">
    <property type="entry name" value="EFG_mtEFG1_IV"/>
    <property type="match status" value="1"/>
</dbReference>
<evidence type="ECO:0000256" key="7">
    <source>
        <dbReference type="NCBIfam" id="TIGR00484"/>
    </source>
</evidence>
<dbReference type="FunFam" id="3.30.70.870:FF:000001">
    <property type="entry name" value="Elongation factor G"/>
    <property type="match status" value="1"/>
</dbReference>
<dbReference type="InterPro" id="IPR004540">
    <property type="entry name" value="Transl_elong_EFG/EF2"/>
</dbReference>
<dbReference type="InterPro" id="IPR031157">
    <property type="entry name" value="G_TR_CS"/>
</dbReference>
<dbReference type="InterPro" id="IPR014721">
    <property type="entry name" value="Ribsml_uS5_D2-typ_fold_subgr"/>
</dbReference>
<keyword evidence="6" id="KW-0963">Cytoplasm</keyword>
<dbReference type="FunFam" id="3.30.70.240:FF:000001">
    <property type="entry name" value="Elongation factor G"/>
    <property type="match status" value="1"/>
</dbReference>
<dbReference type="NCBIfam" id="NF009381">
    <property type="entry name" value="PRK12740.1-5"/>
    <property type="match status" value="1"/>
</dbReference>
<name>A0A1G2UFQ9_9BACT</name>
<dbReference type="PROSITE" id="PS00301">
    <property type="entry name" value="G_TR_1"/>
    <property type="match status" value="1"/>
</dbReference>
<dbReference type="PRINTS" id="PR00315">
    <property type="entry name" value="ELONGATNFCT"/>
</dbReference>
<dbReference type="GO" id="GO:0005525">
    <property type="term" value="F:GTP binding"/>
    <property type="evidence" value="ECO:0007669"/>
    <property type="project" value="UniProtKB-UniRule"/>
</dbReference>
<dbReference type="InterPro" id="IPR035649">
    <property type="entry name" value="EFG_V"/>
</dbReference>
<dbReference type="InterPro" id="IPR035647">
    <property type="entry name" value="EFG_III/V"/>
</dbReference>
<dbReference type="CDD" id="cd16262">
    <property type="entry name" value="EFG_III"/>
    <property type="match status" value="1"/>
</dbReference>
<dbReference type="Pfam" id="PF14492">
    <property type="entry name" value="EFG_III"/>
    <property type="match status" value="1"/>
</dbReference>
<comment type="similarity">
    <text evidence="1 6">Belongs to the TRAFAC class translation factor GTPase superfamily. Classic translation factor GTPase family. EF-G/EF-2 subfamily.</text>
</comment>
<dbReference type="Pfam" id="PF00679">
    <property type="entry name" value="EFG_C"/>
    <property type="match status" value="1"/>
</dbReference>
<evidence type="ECO:0000256" key="3">
    <source>
        <dbReference type="ARBA" id="ARBA00022768"/>
    </source>
</evidence>
<dbReference type="InterPro" id="IPR000640">
    <property type="entry name" value="EFG_V-like"/>
</dbReference>
<dbReference type="CDD" id="cd01886">
    <property type="entry name" value="EF-G"/>
    <property type="match status" value="1"/>
</dbReference>
<dbReference type="Gene3D" id="3.30.230.10">
    <property type="match status" value="1"/>
</dbReference>
<dbReference type="InterPro" id="IPR041095">
    <property type="entry name" value="EFG_II"/>
</dbReference>
<dbReference type="FunFam" id="3.30.230.10:FF:000003">
    <property type="entry name" value="Elongation factor G"/>
    <property type="match status" value="1"/>
</dbReference>
<dbReference type="FunFam" id="3.40.50.300:FF:000029">
    <property type="entry name" value="Elongation factor G"/>
    <property type="match status" value="1"/>
</dbReference>
<dbReference type="CDD" id="cd03713">
    <property type="entry name" value="EFG_mtEFG_C"/>
    <property type="match status" value="1"/>
</dbReference>
<evidence type="ECO:0000256" key="6">
    <source>
        <dbReference type="HAMAP-Rule" id="MF_00054"/>
    </source>
</evidence>
<evidence type="ECO:0000256" key="2">
    <source>
        <dbReference type="ARBA" id="ARBA00022741"/>
    </source>
</evidence>
<comment type="subcellular location">
    <subcellularLocation>
        <location evidence="6">Cytoplasm</location>
    </subcellularLocation>
</comment>
<dbReference type="InterPro" id="IPR027417">
    <property type="entry name" value="P-loop_NTPase"/>
</dbReference>
<dbReference type="Pfam" id="PF03764">
    <property type="entry name" value="EFG_IV"/>
    <property type="match status" value="1"/>
</dbReference>
<dbReference type="InterPro" id="IPR053905">
    <property type="entry name" value="EF-G-like_DII"/>
</dbReference>
<dbReference type="PANTHER" id="PTHR43261">
    <property type="entry name" value="TRANSLATION ELONGATION FACTOR G-RELATED"/>
    <property type="match status" value="1"/>
</dbReference>
<protein>
    <recommendedName>
        <fullName evidence="6 7">Elongation factor G</fullName>
        <shortName evidence="6">EF-G</shortName>
    </recommendedName>
</protein>
<feature type="binding site" evidence="6">
    <location>
        <begin position="101"/>
        <end position="105"/>
    </location>
    <ligand>
        <name>GTP</name>
        <dbReference type="ChEBI" id="CHEBI:37565"/>
    </ligand>
</feature>
<evidence type="ECO:0000256" key="1">
    <source>
        <dbReference type="ARBA" id="ARBA00005870"/>
    </source>
</evidence>
<dbReference type="NCBIfam" id="TIGR00231">
    <property type="entry name" value="small_GTP"/>
    <property type="match status" value="1"/>
</dbReference>
<dbReference type="GO" id="GO:0003746">
    <property type="term" value="F:translation elongation factor activity"/>
    <property type="evidence" value="ECO:0007669"/>
    <property type="project" value="UniProtKB-UniRule"/>
</dbReference>
<dbReference type="Pfam" id="PF22042">
    <property type="entry name" value="EF-G_D2"/>
    <property type="match status" value="1"/>
</dbReference>
<keyword evidence="5 6" id="KW-0342">GTP-binding</keyword>
<feature type="domain" description="Tr-type G" evidence="8">
    <location>
        <begin position="8"/>
        <end position="302"/>
    </location>
</feature>
<organism evidence="9 10">
    <name type="scientific">Candidatus Zambryskibacteria bacterium RIFCSPLOWO2_02_FULL_39_14</name>
    <dbReference type="NCBI Taxonomy" id="1802769"/>
    <lineage>
        <taxon>Bacteria</taxon>
        <taxon>Candidatus Zambryskiibacteriota</taxon>
    </lineage>
</organism>
<dbReference type="GO" id="GO:0005737">
    <property type="term" value="C:cytoplasm"/>
    <property type="evidence" value="ECO:0007669"/>
    <property type="project" value="UniProtKB-SubCell"/>
</dbReference>
<evidence type="ECO:0000256" key="5">
    <source>
        <dbReference type="ARBA" id="ARBA00023134"/>
    </source>
</evidence>
<proteinExistence type="inferred from homology"/>
<dbReference type="InterPro" id="IPR020568">
    <property type="entry name" value="Ribosomal_Su5_D2-typ_SF"/>
</dbReference>
<dbReference type="AlphaFoldDB" id="A0A1G2UFQ9"/>
<comment type="caution">
    <text evidence="9">The sequence shown here is derived from an EMBL/GenBank/DDBJ whole genome shotgun (WGS) entry which is preliminary data.</text>
</comment>
<comment type="function">
    <text evidence="6">Catalyzes the GTP-dependent ribosomal translocation step during translation elongation. During this step, the ribosome changes from the pre-translocational (PRE) to the post-translocational (POST) state as the newly formed A-site-bound peptidyl-tRNA and P-site-bound deacylated tRNA move to the P and E sites, respectively. Catalyzes the coordinated movement of the two tRNA molecules, the mRNA and conformational changes in the ribosome.</text>
</comment>
<dbReference type="SUPFAM" id="SSF54211">
    <property type="entry name" value="Ribosomal protein S5 domain 2-like"/>
    <property type="match status" value="1"/>
</dbReference>
<dbReference type="EMBL" id="MHWM01000028">
    <property type="protein sequence ID" value="OHB08278.1"/>
    <property type="molecule type" value="Genomic_DNA"/>
</dbReference>
<keyword evidence="4 6" id="KW-0648">Protein biosynthesis</keyword>
<dbReference type="InterPro" id="IPR000795">
    <property type="entry name" value="T_Tr_GTP-bd_dom"/>
</dbReference>
<dbReference type="InterPro" id="IPR047872">
    <property type="entry name" value="EFG_IV"/>
</dbReference>
<evidence type="ECO:0000259" key="8">
    <source>
        <dbReference type="PROSITE" id="PS51722"/>
    </source>
</evidence>